<feature type="chain" id="PRO_5014168986" description="RING-CH-type domain-containing protein" evidence="6">
    <location>
        <begin position="16"/>
        <end position="336"/>
    </location>
</feature>
<dbReference type="CDD" id="cd16495">
    <property type="entry name" value="RING_CH-C4HC3_MARCH"/>
    <property type="match status" value="1"/>
</dbReference>
<evidence type="ECO:0000256" key="2">
    <source>
        <dbReference type="ARBA" id="ARBA00022771"/>
    </source>
</evidence>
<dbReference type="Gene3D" id="3.30.40.10">
    <property type="entry name" value="Zinc/RING finger domain, C3HC4 (zinc finger)"/>
    <property type="match status" value="1"/>
</dbReference>
<keyword evidence="5" id="KW-1133">Transmembrane helix</keyword>
<keyword evidence="5" id="KW-0812">Transmembrane</keyword>
<keyword evidence="1" id="KW-0479">Metal-binding</keyword>
<organism evidence="8 9">
    <name type="scientific">Citrus unshiu</name>
    <name type="common">Satsuma mandarin</name>
    <name type="synonym">Citrus nobilis var. unshiu</name>
    <dbReference type="NCBI Taxonomy" id="55188"/>
    <lineage>
        <taxon>Eukaryota</taxon>
        <taxon>Viridiplantae</taxon>
        <taxon>Streptophyta</taxon>
        <taxon>Embryophyta</taxon>
        <taxon>Tracheophyta</taxon>
        <taxon>Spermatophyta</taxon>
        <taxon>Magnoliopsida</taxon>
        <taxon>eudicotyledons</taxon>
        <taxon>Gunneridae</taxon>
        <taxon>Pentapetalae</taxon>
        <taxon>rosids</taxon>
        <taxon>malvids</taxon>
        <taxon>Sapindales</taxon>
        <taxon>Rutaceae</taxon>
        <taxon>Aurantioideae</taxon>
        <taxon>Citrus</taxon>
    </lineage>
</organism>
<dbReference type="STRING" id="55188.A0A2H5PSE1"/>
<keyword evidence="2" id="KW-0863">Zinc-finger</keyword>
<dbReference type="AlphaFoldDB" id="A0A2H5PSE1"/>
<reference evidence="8 9" key="1">
    <citation type="journal article" date="2017" name="Front. Genet.">
        <title>Draft sequencing of the heterozygous diploid genome of Satsuma (Citrus unshiu Marc.) using a hybrid assembly approach.</title>
        <authorList>
            <person name="Shimizu T."/>
            <person name="Tanizawa Y."/>
            <person name="Mochizuki T."/>
            <person name="Nagasaki H."/>
            <person name="Yoshioka T."/>
            <person name="Toyoda A."/>
            <person name="Fujiyama A."/>
            <person name="Kaminuma E."/>
            <person name="Nakamura Y."/>
        </authorList>
    </citation>
    <scope>NUCLEOTIDE SEQUENCE [LARGE SCALE GENOMIC DNA]</scope>
    <source>
        <strain evidence="9">cv. Miyagawa wase</strain>
    </source>
</reference>
<dbReference type="GO" id="GO:0004842">
    <property type="term" value="F:ubiquitin-protein transferase activity"/>
    <property type="evidence" value="ECO:0007669"/>
    <property type="project" value="TreeGrafter"/>
</dbReference>
<evidence type="ECO:0000256" key="3">
    <source>
        <dbReference type="ARBA" id="ARBA00022833"/>
    </source>
</evidence>
<keyword evidence="9" id="KW-1185">Reference proteome</keyword>
<accession>A0A2H5PSE1</accession>
<dbReference type="Proteomes" id="UP000236630">
    <property type="component" value="Unassembled WGS sequence"/>
</dbReference>
<dbReference type="InterPro" id="IPR011016">
    <property type="entry name" value="Znf_RING-CH"/>
</dbReference>
<feature type="domain" description="RING-CH-type" evidence="7">
    <location>
        <begin position="74"/>
        <end position="134"/>
    </location>
</feature>
<dbReference type="Pfam" id="PF12906">
    <property type="entry name" value="RINGv"/>
    <property type="match status" value="1"/>
</dbReference>
<evidence type="ECO:0000259" key="7">
    <source>
        <dbReference type="PROSITE" id="PS51292"/>
    </source>
</evidence>
<protein>
    <recommendedName>
        <fullName evidence="7">RING-CH-type domain-containing protein</fullName>
    </recommendedName>
</protein>
<feature type="compositionally biased region" description="Low complexity" evidence="4">
    <location>
        <begin position="38"/>
        <end position="54"/>
    </location>
</feature>
<evidence type="ECO:0000313" key="9">
    <source>
        <dbReference type="Proteomes" id="UP000236630"/>
    </source>
</evidence>
<name>A0A2H5PSE1_CITUN</name>
<keyword evidence="5" id="KW-0472">Membrane</keyword>
<keyword evidence="6" id="KW-0732">Signal</keyword>
<dbReference type="InterPro" id="IPR013083">
    <property type="entry name" value="Znf_RING/FYVE/PHD"/>
</dbReference>
<feature type="transmembrane region" description="Helical" evidence="5">
    <location>
        <begin position="264"/>
        <end position="286"/>
    </location>
</feature>
<proteinExistence type="predicted"/>
<evidence type="ECO:0000256" key="6">
    <source>
        <dbReference type="SAM" id="SignalP"/>
    </source>
</evidence>
<comment type="caution">
    <text evidence="8">The sequence shown here is derived from an EMBL/GenBank/DDBJ whole genome shotgun (WGS) entry which is preliminary data.</text>
</comment>
<dbReference type="PANTHER" id="PTHR23012:SF215">
    <property type="entry name" value="RING_FYVE_PHD ZINC FINGER SUPERFAMILY PROTEIN"/>
    <property type="match status" value="1"/>
</dbReference>
<dbReference type="InterPro" id="IPR033275">
    <property type="entry name" value="MARCH-like"/>
</dbReference>
<evidence type="ECO:0000256" key="1">
    <source>
        <dbReference type="ARBA" id="ARBA00022723"/>
    </source>
</evidence>
<dbReference type="GO" id="GO:0016567">
    <property type="term" value="P:protein ubiquitination"/>
    <property type="evidence" value="ECO:0007669"/>
    <property type="project" value="TreeGrafter"/>
</dbReference>
<dbReference type="SUPFAM" id="SSF57850">
    <property type="entry name" value="RING/U-box"/>
    <property type="match status" value="1"/>
</dbReference>
<gene>
    <name evidence="8" type="ORF">CUMW_163080</name>
</gene>
<keyword evidence="3" id="KW-0862">Zinc</keyword>
<evidence type="ECO:0000256" key="4">
    <source>
        <dbReference type="SAM" id="MobiDB-lite"/>
    </source>
</evidence>
<dbReference type="PROSITE" id="PS51292">
    <property type="entry name" value="ZF_RING_CH"/>
    <property type="match status" value="1"/>
</dbReference>
<feature type="signal peptide" evidence="6">
    <location>
        <begin position="1"/>
        <end position="15"/>
    </location>
</feature>
<dbReference type="GO" id="GO:0016020">
    <property type="term" value="C:membrane"/>
    <property type="evidence" value="ECO:0007669"/>
    <property type="project" value="TreeGrafter"/>
</dbReference>
<dbReference type="GO" id="GO:0008270">
    <property type="term" value="F:zinc ion binding"/>
    <property type="evidence" value="ECO:0007669"/>
    <property type="project" value="UniProtKB-KW"/>
</dbReference>
<feature type="region of interest" description="Disordered" evidence="4">
    <location>
        <begin position="32"/>
        <end position="54"/>
    </location>
</feature>
<evidence type="ECO:0000313" key="8">
    <source>
        <dbReference type="EMBL" id="GAY55261.1"/>
    </source>
</evidence>
<sequence>MWCLFIWFVGTGIMSDHLVLCVDRLLTPDSLPSMQGTESSASSEEGSSSHSVDSPACVISMKEAEEHGVSDEEEPLIQTVECRICQEEDSIKNLEVPCSCSGSLKYAHRKCVQRWCNEKGDVTCEICHQGKEGVILIILHAFVERLTCLFMPPYQPGYTAPPPPPQSEDTTIDIRQVLVMHALCLCEAWTVSGTPLDLHDPRLVAMAAAERHLLDAEYDEYADTNASGAAFCRSAALILMALLLLRHALTLTNSDDGEDDASTFFSLFLLRAAGFLLPCYIMAWAVSILQRRRQRQEAAALAATEVAFMIQAGQRRGLHFTIAPGPAVTPHQEPLQ</sequence>
<dbReference type="SMART" id="SM00744">
    <property type="entry name" value="RINGv"/>
    <property type="match status" value="1"/>
</dbReference>
<dbReference type="InterPro" id="IPR022143">
    <property type="entry name" value="DUF3675"/>
</dbReference>
<dbReference type="EMBL" id="BDQV01000116">
    <property type="protein sequence ID" value="GAY55261.1"/>
    <property type="molecule type" value="Genomic_DNA"/>
</dbReference>
<evidence type="ECO:0000256" key="5">
    <source>
        <dbReference type="SAM" id="Phobius"/>
    </source>
</evidence>
<dbReference type="Pfam" id="PF12428">
    <property type="entry name" value="DUF3675"/>
    <property type="match status" value="1"/>
</dbReference>
<dbReference type="PANTHER" id="PTHR23012">
    <property type="entry name" value="RING/FYVE/PHD ZINC FINGER DOMAIN-CONTAINING"/>
    <property type="match status" value="1"/>
</dbReference>